<accession>A0A3P3XMA6</accession>
<reference evidence="1" key="1">
    <citation type="submission" date="2017-02" db="EMBL/GenBank/DDBJ databases">
        <authorList>
            <person name="Regsiter A."/>
            <person name="William W."/>
        </authorList>
    </citation>
    <scope>NUCLEOTIDE SEQUENCE</scope>
    <source>
        <strain evidence="1">Bib</strain>
    </source>
</reference>
<evidence type="ECO:0000313" key="1">
    <source>
        <dbReference type="EMBL" id="SLM15281.1"/>
    </source>
</evidence>
<dbReference type="EMBL" id="FWDM01000036">
    <property type="protein sequence ID" value="SLM15281.1"/>
    <property type="molecule type" value="Genomic_DNA"/>
</dbReference>
<sequence length="175" mass="19743">MKTEQMAENLRQLYVAGKIEIGKTYHVLPSDCSGNGMDIALKNRLDESADYDLGNGVVAKCRCSVQVGSTRWGDGIPTLYSIEVYCPDNQSKIDLSKLSNESLRKLNALARKAGYKSCTEAYYDKIDEPVIKHEPWGFETKSGKFFPGIRTTKWWKSGNYRPAKTIIYLPESFNL</sequence>
<proteinExistence type="predicted"/>
<protein>
    <submittedName>
        <fullName evidence="1">Uncharacterized protein</fullName>
    </submittedName>
</protein>
<organism evidence="1">
    <name type="scientific">uncultured spirochete</name>
    <dbReference type="NCBI Taxonomy" id="156406"/>
    <lineage>
        <taxon>Bacteria</taxon>
        <taxon>Pseudomonadati</taxon>
        <taxon>Spirochaetota</taxon>
        <taxon>Spirochaetia</taxon>
        <taxon>Spirochaetales</taxon>
        <taxon>environmental samples</taxon>
    </lineage>
</organism>
<name>A0A3P3XMA6_9SPIR</name>
<dbReference type="AlphaFoldDB" id="A0A3P3XMA6"/>
<gene>
    <name evidence="1" type="ORF">SPIROBIBN47_410015</name>
</gene>